<evidence type="ECO:0000313" key="1">
    <source>
        <dbReference type="EMBL" id="JAA83988.1"/>
    </source>
</evidence>
<proteinExistence type="predicted"/>
<dbReference type="AlphaFoldDB" id="S4P5J7"/>
<organism evidence="1">
    <name type="scientific">Pararge aegeria</name>
    <name type="common">speckled wood butterfly</name>
    <dbReference type="NCBI Taxonomy" id="116150"/>
    <lineage>
        <taxon>Eukaryota</taxon>
        <taxon>Metazoa</taxon>
        <taxon>Ecdysozoa</taxon>
        <taxon>Arthropoda</taxon>
        <taxon>Hexapoda</taxon>
        <taxon>Insecta</taxon>
        <taxon>Pterygota</taxon>
        <taxon>Neoptera</taxon>
        <taxon>Endopterygota</taxon>
        <taxon>Lepidoptera</taxon>
        <taxon>Glossata</taxon>
        <taxon>Ditrysia</taxon>
        <taxon>Papilionoidea</taxon>
        <taxon>Nymphalidae</taxon>
        <taxon>Satyrinae</taxon>
        <taxon>Satyrini</taxon>
        <taxon>Parargina</taxon>
        <taxon>Pararge</taxon>
    </lineage>
</organism>
<reference evidence="1" key="1">
    <citation type="journal article" date="2013" name="BMC Genomics">
        <title>Unscrambling butterfly oogenesis.</title>
        <authorList>
            <person name="Carter J.M."/>
            <person name="Baker S.C."/>
            <person name="Pink R."/>
            <person name="Carter D.R."/>
            <person name="Collins A."/>
            <person name="Tomlin J."/>
            <person name="Gibbs M."/>
            <person name="Breuker C.J."/>
        </authorList>
    </citation>
    <scope>NUCLEOTIDE SEQUENCE</scope>
    <source>
        <tissue evidence="1">Ovary</tissue>
    </source>
</reference>
<dbReference type="EMBL" id="GAIX01008572">
    <property type="protein sequence ID" value="JAA83988.1"/>
    <property type="molecule type" value="Transcribed_RNA"/>
</dbReference>
<reference evidence="1" key="2">
    <citation type="submission" date="2013-05" db="EMBL/GenBank/DDBJ databases">
        <authorList>
            <person name="Carter J.-M."/>
            <person name="Baker S.C."/>
            <person name="Pink R."/>
            <person name="Carter D.R.F."/>
            <person name="Collins A."/>
            <person name="Tomlin J."/>
            <person name="Gibbs M."/>
            <person name="Breuker C.J."/>
        </authorList>
    </citation>
    <scope>NUCLEOTIDE SEQUENCE</scope>
    <source>
        <tissue evidence="1">Ovary</tissue>
    </source>
</reference>
<accession>S4P5J7</accession>
<name>S4P5J7_9NEOP</name>
<feature type="non-terminal residue" evidence="1">
    <location>
        <position position="1"/>
    </location>
</feature>
<protein>
    <submittedName>
        <fullName evidence="1">Uncharacterized protein</fullName>
    </submittedName>
</protein>
<sequence>NNIYSAVDLNVFRIQFTNCIFIPLSSVQEIKFMFACIRYLLHSNRCLMAFAHYIENYSIGIWNVNFVLCAIMCC</sequence>